<keyword evidence="1" id="KW-0472">Membrane</keyword>
<feature type="transmembrane region" description="Helical" evidence="1">
    <location>
        <begin position="20"/>
        <end position="41"/>
    </location>
</feature>
<gene>
    <name evidence="2" type="ORF">BN873_340012</name>
</gene>
<proteinExistence type="predicted"/>
<dbReference type="EMBL" id="CBTJ020000041">
    <property type="protein sequence ID" value="CDI02636.1"/>
    <property type="molecule type" value="Genomic_DNA"/>
</dbReference>
<reference evidence="2" key="2">
    <citation type="submission" date="2014-03" db="EMBL/GenBank/DDBJ databases">
        <title>Candidatus Competibacter-lineage genomes retrieved from metagenomes reveal functional metabolic diversity.</title>
        <authorList>
            <person name="McIlroy S.J."/>
            <person name="Albertsen M."/>
            <person name="Andresen E.K."/>
            <person name="Saunders A.M."/>
            <person name="Kristiansen R."/>
            <person name="Stokholm-Bjerregaard M."/>
            <person name="Nielsen K.L."/>
            <person name="Nielsen P.H."/>
        </authorList>
    </citation>
    <scope>NUCLEOTIDE SEQUENCE</scope>
    <source>
        <strain evidence="2">Run_A_D11</strain>
    </source>
</reference>
<dbReference type="InterPro" id="IPR005628">
    <property type="entry name" value="GspK"/>
</dbReference>
<keyword evidence="1" id="KW-1133">Transmembrane helix</keyword>
<keyword evidence="1" id="KW-0812">Transmembrane</keyword>
<dbReference type="Gene3D" id="1.10.150.320">
    <property type="entry name" value="Photosystem II 12 kDa extrinsic protein"/>
    <property type="match status" value="1"/>
</dbReference>
<comment type="caution">
    <text evidence="2">The sequence shown here is derived from an EMBL/GenBank/DDBJ whole genome shotgun (WGS) entry which is preliminary data.</text>
</comment>
<dbReference type="GO" id="GO:0009306">
    <property type="term" value="P:protein secretion"/>
    <property type="evidence" value="ECO:0007669"/>
    <property type="project" value="InterPro"/>
</dbReference>
<dbReference type="RefSeq" id="WP_048673023.1">
    <property type="nucleotide sequence ID" value="NZ_CBTJ020000041.1"/>
</dbReference>
<dbReference type="PANTHER" id="PTHR38831:SF2">
    <property type="entry name" value="TYPE II SECRETION SYSTEM PROTEIN K"/>
    <property type="match status" value="1"/>
</dbReference>
<organism evidence="2 3">
    <name type="scientific">Candidatus Competibacter denitrificans Run_A_D11</name>
    <dbReference type="NCBI Taxonomy" id="1400863"/>
    <lineage>
        <taxon>Bacteria</taxon>
        <taxon>Pseudomonadati</taxon>
        <taxon>Pseudomonadota</taxon>
        <taxon>Gammaproteobacteria</taxon>
        <taxon>Candidatus Competibacteraceae</taxon>
        <taxon>Candidatus Competibacter</taxon>
    </lineage>
</organism>
<evidence type="ECO:0000313" key="2">
    <source>
        <dbReference type="EMBL" id="CDI02636.1"/>
    </source>
</evidence>
<accession>W6M491</accession>
<dbReference type="AlphaFoldDB" id="W6M491"/>
<dbReference type="Proteomes" id="UP000035760">
    <property type="component" value="Unassembled WGS sequence"/>
</dbReference>
<evidence type="ECO:0000313" key="3">
    <source>
        <dbReference type="Proteomes" id="UP000035760"/>
    </source>
</evidence>
<name>W6M491_9GAMM</name>
<dbReference type="PANTHER" id="PTHR38831">
    <property type="entry name" value="TYPE II SECRETION SYSTEM PROTEIN K"/>
    <property type="match status" value="1"/>
</dbReference>
<evidence type="ECO:0000256" key="1">
    <source>
        <dbReference type="SAM" id="Phobius"/>
    </source>
</evidence>
<protein>
    <submittedName>
        <fullName evidence="2">General secretion pathway protein K</fullName>
    </submittedName>
</protein>
<dbReference type="InterPro" id="IPR010994">
    <property type="entry name" value="RuvA_2-like"/>
</dbReference>
<sequence length="305" mass="32501">MNHHPMTAGCVSPSTQRGMILVIVLWIVTLLAVLAGTFAYAMRIETRLASSTVERAQARALAEAGMVYAVAWQLDHEASRTSWPPNGDPHLWAFGGGQVQIRVSDVFGLVNLNTADAELLKTLFAGAGVEPGQQERLAEAILESRQLGQSGMQSNTGFGPTGFLGGSSLNSVRFASVEELQKIAGITPEIYHRIAAVLTTFSNHQGVNPELASADLLQALGFDERTVADYIVARARAAADGADTPPLPGIDKQSFFSAGGTMKVYHIATTAEAETGTTATLRVVVDPRAIPSGQTMRLLSWRDGR</sequence>
<dbReference type="SUPFAM" id="SSF47781">
    <property type="entry name" value="RuvA domain 2-like"/>
    <property type="match status" value="1"/>
</dbReference>
<dbReference type="STRING" id="1400863.BN873_340012"/>
<dbReference type="GO" id="GO:0016020">
    <property type="term" value="C:membrane"/>
    <property type="evidence" value="ECO:0007669"/>
    <property type="project" value="InterPro"/>
</dbReference>
<reference evidence="2" key="1">
    <citation type="submission" date="2013-07" db="EMBL/GenBank/DDBJ databases">
        <authorList>
            <person name="McIlroy S."/>
        </authorList>
    </citation>
    <scope>NUCLEOTIDE SEQUENCE [LARGE SCALE GENOMIC DNA]</scope>
    <source>
        <strain evidence="2">Run_A_D11</strain>
    </source>
</reference>
<keyword evidence="3" id="KW-1185">Reference proteome</keyword>